<dbReference type="GO" id="GO:0006979">
    <property type="term" value="P:response to oxidative stress"/>
    <property type="evidence" value="ECO:0007669"/>
    <property type="project" value="InterPro"/>
</dbReference>
<dbReference type="InterPro" id="IPR011057">
    <property type="entry name" value="Mss4-like_sf"/>
</dbReference>
<dbReference type="PROSITE" id="PS51318">
    <property type="entry name" value="TAT"/>
    <property type="match status" value="1"/>
</dbReference>
<evidence type="ECO:0000256" key="6">
    <source>
        <dbReference type="ARBA" id="ARBA00023002"/>
    </source>
</evidence>
<dbReference type="EMBL" id="CP012747">
    <property type="protein sequence ID" value="ALL66405.1"/>
    <property type="molecule type" value="Genomic_DNA"/>
</dbReference>
<evidence type="ECO:0000313" key="11">
    <source>
        <dbReference type="Proteomes" id="UP000019146"/>
    </source>
</evidence>
<dbReference type="GO" id="GO:0030091">
    <property type="term" value="P:protein repair"/>
    <property type="evidence" value="ECO:0007669"/>
    <property type="project" value="InterPro"/>
</dbReference>
<dbReference type="KEGG" id="bcai:K788_0002920"/>
<comment type="similarity">
    <text evidence="2">Belongs to the MsrB Met sulfoxide reductase family.</text>
</comment>
<accession>A0A0N7JUH2</accession>
<dbReference type="GO" id="GO:0046872">
    <property type="term" value="F:metal ion binding"/>
    <property type="evidence" value="ECO:0007669"/>
    <property type="project" value="UniProtKB-KW"/>
</dbReference>
<keyword evidence="8" id="KW-0732">Signal</keyword>
<dbReference type="InterPro" id="IPR006311">
    <property type="entry name" value="TAT_signal"/>
</dbReference>
<evidence type="ECO:0000259" key="9">
    <source>
        <dbReference type="PROSITE" id="PS51790"/>
    </source>
</evidence>
<keyword evidence="4" id="KW-0479">Metal-binding</keyword>
<evidence type="ECO:0000256" key="7">
    <source>
        <dbReference type="ARBA" id="ARBA00048488"/>
    </source>
</evidence>
<dbReference type="Pfam" id="PF01641">
    <property type="entry name" value="SelR"/>
    <property type="match status" value="1"/>
</dbReference>
<dbReference type="PANTHER" id="PTHR10173">
    <property type="entry name" value="METHIONINE SULFOXIDE REDUCTASE"/>
    <property type="match status" value="1"/>
</dbReference>
<dbReference type="Gene3D" id="2.170.150.20">
    <property type="entry name" value="Peptide methionine sulfoxide reductase"/>
    <property type="match status" value="1"/>
</dbReference>
<dbReference type="PROSITE" id="PS51790">
    <property type="entry name" value="MSRB"/>
    <property type="match status" value="1"/>
</dbReference>
<comment type="catalytic activity">
    <reaction evidence="7">
        <text>L-methionyl-[protein] + [thioredoxin]-disulfide + H2O = L-methionyl-(R)-S-oxide-[protein] + [thioredoxin]-dithiol</text>
        <dbReference type="Rhea" id="RHEA:24164"/>
        <dbReference type="Rhea" id="RHEA-COMP:10698"/>
        <dbReference type="Rhea" id="RHEA-COMP:10700"/>
        <dbReference type="Rhea" id="RHEA-COMP:12313"/>
        <dbReference type="Rhea" id="RHEA-COMP:12314"/>
        <dbReference type="ChEBI" id="CHEBI:15377"/>
        <dbReference type="ChEBI" id="CHEBI:16044"/>
        <dbReference type="ChEBI" id="CHEBI:29950"/>
        <dbReference type="ChEBI" id="CHEBI:45764"/>
        <dbReference type="ChEBI" id="CHEBI:50058"/>
        <dbReference type="EC" id="1.8.4.12"/>
    </reaction>
</comment>
<keyword evidence="5" id="KW-0862">Zinc</keyword>
<protein>
    <recommendedName>
        <fullName evidence="3">peptide-methionine (R)-S-oxide reductase</fullName>
        <ecNumber evidence="3">1.8.4.12</ecNumber>
    </recommendedName>
</protein>
<dbReference type="GO" id="GO:0005737">
    <property type="term" value="C:cytoplasm"/>
    <property type="evidence" value="ECO:0007669"/>
    <property type="project" value="TreeGrafter"/>
</dbReference>
<evidence type="ECO:0000256" key="1">
    <source>
        <dbReference type="ARBA" id="ARBA00001947"/>
    </source>
</evidence>
<proteinExistence type="inferred from homology"/>
<dbReference type="PANTHER" id="PTHR10173:SF57">
    <property type="entry name" value="PEPTIDE-METHIONINE (R)-S-OXIDE REDUCTASE"/>
    <property type="match status" value="1"/>
</dbReference>
<comment type="cofactor">
    <cofactor evidence="1">
        <name>Zn(2+)</name>
        <dbReference type="ChEBI" id="CHEBI:29105"/>
    </cofactor>
</comment>
<dbReference type="InterPro" id="IPR002579">
    <property type="entry name" value="Met_Sox_Rdtase_MsrB_dom"/>
</dbReference>
<feature type="chain" id="PRO_5006014420" description="peptide-methionine (R)-S-oxide reductase" evidence="8">
    <location>
        <begin position="29"/>
        <end position="177"/>
    </location>
</feature>
<keyword evidence="6 10" id="KW-0560">Oxidoreductase</keyword>
<dbReference type="EC" id="1.8.4.12" evidence="3"/>
<organism evidence="10 11">
    <name type="scientific">Paraburkholderia caribensis MBA4</name>
    <dbReference type="NCBI Taxonomy" id="1323664"/>
    <lineage>
        <taxon>Bacteria</taxon>
        <taxon>Pseudomonadati</taxon>
        <taxon>Pseudomonadota</taxon>
        <taxon>Betaproteobacteria</taxon>
        <taxon>Burkholderiales</taxon>
        <taxon>Burkholderiaceae</taxon>
        <taxon>Paraburkholderia</taxon>
    </lineage>
</organism>
<reference evidence="10 11" key="1">
    <citation type="journal article" date="2014" name="Genome Announc.">
        <title>Draft Genome Sequence of the Haloacid-Degrading Burkholderia caribensis Strain MBA4.</title>
        <authorList>
            <person name="Pan Y."/>
            <person name="Kong K.F."/>
            <person name="Tsang J.S."/>
        </authorList>
    </citation>
    <scope>NUCLEOTIDE SEQUENCE [LARGE SCALE GENOMIC DNA]</scope>
    <source>
        <strain evidence="10 11">MBA4</strain>
    </source>
</reference>
<evidence type="ECO:0000313" key="10">
    <source>
        <dbReference type="EMBL" id="ALL66405.1"/>
    </source>
</evidence>
<dbReference type="InterPro" id="IPR028427">
    <property type="entry name" value="Met_Sox_Rdtase_MsrB"/>
</dbReference>
<evidence type="ECO:0000256" key="8">
    <source>
        <dbReference type="SAM" id="SignalP"/>
    </source>
</evidence>
<evidence type="ECO:0000256" key="2">
    <source>
        <dbReference type="ARBA" id="ARBA00007174"/>
    </source>
</evidence>
<name>A0A0N7JUH2_9BURK</name>
<feature type="domain" description="MsrB" evidence="9">
    <location>
        <begin position="54"/>
        <end position="175"/>
    </location>
</feature>
<evidence type="ECO:0000256" key="4">
    <source>
        <dbReference type="ARBA" id="ARBA00022723"/>
    </source>
</evidence>
<feature type="signal peptide" evidence="8">
    <location>
        <begin position="1"/>
        <end position="28"/>
    </location>
</feature>
<dbReference type="GO" id="GO:0033743">
    <property type="term" value="F:peptide-methionine (R)-S-oxide reductase activity"/>
    <property type="evidence" value="ECO:0007669"/>
    <property type="project" value="UniProtKB-EC"/>
</dbReference>
<dbReference type="Proteomes" id="UP000019146">
    <property type="component" value="Chromosome 2"/>
</dbReference>
<gene>
    <name evidence="10" type="ORF">K788_0002920</name>
</gene>
<evidence type="ECO:0000256" key="3">
    <source>
        <dbReference type="ARBA" id="ARBA00012499"/>
    </source>
</evidence>
<dbReference type="GeneID" id="69970374"/>
<dbReference type="RefSeq" id="WP_035989574.1">
    <property type="nucleotide sequence ID" value="NZ_CP012747.1"/>
</dbReference>
<sequence length="177" mass="19138">MKSRRRFLLSGGSALAALAALTHWRAFAAGTPGAADAKDAAGAAPARFEVTRSDAQWRAQLTPAQYHVLREEGTERPFSSPLNDEHRSGVFACAGCSRELFSSRTKFDSHTGWPSFWAPLDHAVATREDGSFGMTRTEVHCARCGGHLGHVFDDGPKPTGLRYCMNGLAMTFTPRAA</sequence>
<dbReference type="SUPFAM" id="SSF51316">
    <property type="entry name" value="Mss4-like"/>
    <property type="match status" value="1"/>
</dbReference>
<evidence type="ECO:0000256" key="5">
    <source>
        <dbReference type="ARBA" id="ARBA00022833"/>
    </source>
</evidence>
<dbReference type="NCBIfam" id="TIGR00357">
    <property type="entry name" value="peptide-methionine (R)-S-oxide reductase MsrB"/>
    <property type="match status" value="1"/>
</dbReference>
<dbReference type="AlphaFoldDB" id="A0A0N7JUH2"/>
<dbReference type="FunFam" id="2.170.150.20:FF:000001">
    <property type="entry name" value="Peptide methionine sulfoxide reductase MsrB"/>
    <property type="match status" value="1"/>
</dbReference>